<dbReference type="EMBL" id="JACGWJ010000007">
    <property type="protein sequence ID" value="KAL0409322.1"/>
    <property type="molecule type" value="Genomic_DNA"/>
</dbReference>
<feature type="compositionally biased region" description="Acidic residues" evidence="1">
    <location>
        <begin position="106"/>
        <end position="115"/>
    </location>
</feature>
<accession>A0AAW2TXP6</accession>
<dbReference type="AlphaFoldDB" id="A0AAW2TXP6"/>
<reference evidence="2" key="2">
    <citation type="journal article" date="2024" name="Plant">
        <title>Genomic evolution and insights into agronomic trait innovations of Sesamum species.</title>
        <authorList>
            <person name="Miao H."/>
            <person name="Wang L."/>
            <person name="Qu L."/>
            <person name="Liu H."/>
            <person name="Sun Y."/>
            <person name="Le M."/>
            <person name="Wang Q."/>
            <person name="Wei S."/>
            <person name="Zheng Y."/>
            <person name="Lin W."/>
            <person name="Duan Y."/>
            <person name="Cao H."/>
            <person name="Xiong S."/>
            <person name="Wang X."/>
            <person name="Wei L."/>
            <person name="Li C."/>
            <person name="Ma Q."/>
            <person name="Ju M."/>
            <person name="Zhao R."/>
            <person name="Li G."/>
            <person name="Mu C."/>
            <person name="Tian Q."/>
            <person name="Mei H."/>
            <person name="Zhang T."/>
            <person name="Gao T."/>
            <person name="Zhang H."/>
        </authorList>
    </citation>
    <scope>NUCLEOTIDE SEQUENCE</scope>
    <source>
        <strain evidence="2">G02</strain>
    </source>
</reference>
<organism evidence="2">
    <name type="scientific">Sesamum radiatum</name>
    <name type="common">Black benniseed</name>
    <dbReference type="NCBI Taxonomy" id="300843"/>
    <lineage>
        <taxon>Eukaryota</taxon>
        <taxon>Viridiplantae</taxon>
        <taxon>Streptophyta</taxon>
        <taxon>Embryophyta</taxon>
        <taxon>Tracheophyta</taxon>
        <taxon>Spermatophyta</taxon>
        <taxon>Magnoliopsida</taxon>
        <taxon>eudicotyledons</taxon>
        <taxon>Gunneridae</taxon>
        <taxon>Pentapetalae</taxon>
        <taxon>asterids</taxon>
        <taxon>lamiids</taxon>
        <taxon>Lamiales</taxon>
        <taxon>Pedaliaceae</taxon>
        <taxon>Sesamum</taxon>
    </lineage>
</organism>
<protein>
    <submittedName>
        <fullName evidence="2">Decapping nuclease DXO, chloroplastic</fullName>
    </submittedName>
</protein>
<gene>
    <name evidence="2" type="ORF">Sradi_1866600</name>
</gene>
<feature type="region of interest" description="Disordered" evidence="1">
    <location>
        <begin position="1"/>
        <end position="115"/>
    </location>
</feature>
<proteinExistence type="predicted"/>
<sequence>MDFAEQAMNLFGESDEEEGNNNNYSNDDEEEEREPQQQSSSSSPSSSSSSSSGSSSASSSSSSSSSNRSSSAEEDNDDTHGEVKSSSYNNHDYNYNDDSNSHYYENDEEAEEDKDLFDSDNEEYIKTLPTVPSLYLGPPIVETGHTTILVLPPVRNTNNHTRGGFGRGRWQNDRGPGLLPRPGPYPQRQNYGYGQKFFNSHRDERFVSELKFSKSEETLARKAIAFQEPCELACFSRVEGGDVYFDDRSLRLFKRLITEDIGTDLNEGFDTFIEKKGMLY</sequence>
<name>A0AAW2TXP6_SESRA</name>
<evidence type="ECO:0000256" key="1">
    <source>
        <dbReference type="SAM" id="MobiDB-lite"/>
    </source>
</evidence>
<feature type="compositionally biased region" description="Low complexity" evidence="1">
    <location>
        <begin position="85"/>
        <end position="103"/>
    </location>
</feature>
<comment type="caution">
    <text evidence="2">The sequence shown here is derived from an EMBL/GenBank/DDBJ whole genome shotgun (WGS) entry which is preliminary data.</text>
</comment>
<feature type="compositionally biased region" description="Low complexity" evidence="1">
    <location>
        <begin position="36"/>
        <end position="70"/>
    </location>
</feature>
<reference evidence="2" key="1">
    <citation type="submission" date="2020-06" db="EMBL/GenBank/DDBJ databases">
        <authorList>
            <person name="Li T."/>
            <person name="Hu X."/>
            <person name="Zhang T."/>
            <person name="Song X."/>
            <person name="Zhang H."/>
            <person name="Dai N."/>
            <person name="Sheng W."/>
            <person name="Hou X."/>
            <person name="Wei L."/>
        </authorList>
    </citation>
    <scope>NUCLEOTIDE SEQUENCE</scope>
    <source>
        <strain evidence="2">G02</strain>
        <tissue evidence="2">Leaf</tissue>
    </source>
</reference>
<evidence type="ECO:0000313" key="2">
    <source>
        <dbReference type="EMBL" id="KAL0409322.1"/>
    </source>
</evidence>